<name>A0A1G8C2K5_9BACT</name>
<dbReference type="GO" id="GO:0030973">
    <property type="term" value="F:molybdate ion binding"/>
    <property type="evidence" value="ECO:0007669"/>
    <property type="project" value="InterPro"/>
</dbReference>
<dbReference type="STRING" id="659014.SAMN04487996_13529"/>
<dbReference type="GO" id="GO:0046872">
    <property type="term" value="F:metal ion binding"/>
    <property type="evidence" value="ECO:0007669"/>
    <property type="project" value="UniProtKB-KW"/>
</dbReference>
<dbReference type="PANTHER" id="PTHR30632:SF14">
    <property type="entry name" value="TUNGSTATE_MOLYBDATE_CHROMATE-BINDING PROTEIN MODA"/>
    <property type="match status" value="1"/>
</dbReference>
<evidence type="ECO:0000256" key="3">
    <source>
        <dbReference type="ARBA" id="ARBA00022729"/>
    </source>
</evidence>
<dbReference type="GO" id="GO:0015689">
    <property type="term" value="P:molybdate ion transport"/>
    <property type="evidence" value="ECO:0007669"/>
    <property type="project" value="InterPro"/>
</dbReference>
<feature type="binding site" evidence="4">
    <location>
        <position position="58"/>
    </location>
    <ligand>
        <name>molybdate</name>
        <dbReference type="ChEBI" id="CHEBI:36264"/>
    </ligand>
</feature>
<accession>A0A1G8C2K5</accession>
<dbReference type="NCBIfam" id="TIGR01256">
    <property type="entry name" value="modA"/>
    <property type="match status" value="1"/>
</dbReference>
<keyword evidence="4" id="KW-0500">Molybdenum</keyword>
<dbReference type="AlphaFoldDB" id="A0A1G8C2K5"/>
<dbReference type="PIRSF" id="PIRSF004846">
    <property type="entry name" value="ModA"/>
    <property type="match status" value="1"/>
</dbReference>
<sequence>MNKLRILFLFAALLAGCSKPSEKIVIATAANVQYVMKEIQQEFEKESGKKIEIVVASSGKLTTQIREGAPFDVFVSADTKYPEEIFKNGGSDQKPQVYATGALVLWSKDIPETDLKLEALATDKIKKIAVPNPQTAPYGEAAVQALNALKLYPQTEKKLVYGESIAQTAQYITTGSAEAGFNALSIVLSPEMKGKGHYVIVDSSLYKPIQQAAILLKHSEDSPKKASSEQFYQFLYSQKAKAIFKRYGYK</sequence>
<protein>
    <submittedName>
        <fullName evidence="5">Molybdate transport system substrate-binding protein</fullName>
    </submittedName>
</protein>
<dbReference type="CDD" id="cd13539">
    <property type="entry name" value="PBP2_AvModA"/>
    <property type="match status" value="1"/>
</dbReference>
<keyword evidence="3" id="KW-0732">Signal</keyword>
<dbReference type="InterPro" id="IPR005950">
    <property type="entry name" value="ModA"/>
</dbReference>
<comment type="similarity">
    <text evidence="1">Belongs to the bacterial solute-binding protein ModA family.</text>
</comment>
<evidence type="ECO:0000256" key="1">
    <source>
        <dbReference type="ARBA" id="ARBA00009175"/>
    </source>
</evidence>
<dbReference type="InterPro" id="IPR050682">
    <property type="entry name" value="ModA/WtpA"/>
</dbReference>
<dbReference type="Pfam" id="PF13531">
    <property type="entry name" value="SBP_bac_11"/>
    <property type="match status" value="1"/>
</dbReference>
<evidence type="ECO:0000256" key="2">
    <source>
        <dbReference type="ARBA" id="ARBA00022723"/>
    </source>
</evidence>
<organism evidence="5 6">
    <name type="scientific">Dyadobacter soli</name>
    <dbReference type="NCBI Taxonomy" id="659014"/>
    <lineage>
        <taxon>Bacteria</taxon>
        <taxon>Pseudomonadati</taxon>
        <taxon>Bacteroidota</taxon>
        <taxon>Cytophagia</taxon>
        <taxon>Cytophagales</taxon>
        <taxon>Spirosomataceae</taxon>
        <taxon>Dyadobacter</taxon>
    </lineage>
</organism>
<dbReference type="EMBL" id="FNAN01000035">
    <property type="protein sequence ID" value="SDH39548.1"/>
    <property type="molecule type" value="Genomic_DNA"/>
</dbReference>
<dbReference type="InterPro" id="IPR044084">
    <property type="entry name" value="AvModA-like_subst-bd"/>
</dbReference>
<dbReference type="OrthoDB" id="9785015at2"/>
<dbReference type="PROSITE" id="PS51257">
    <property type="entry name" value="PROKAR_LIPOPROTEIN"/>
    <property type="match status" value="1"/>
</dbReference>
<gene>
    <name evidence="5" type="ORF">SAMN04487996_13529</name>
</gene>
<proteinExistence type="inferred from homology"/>
<evidence type="ECO:0000256" key="4">
    <source>
        <dbReference type="PIRSR" id="PIRSR004846-1"/>
    </source>
</evidence>
<reference evidence="6" key="1">
    <citation type="submission" date="2016-10" db="EMBL/GenBank/DDBJ databases">
        <authorList>
            <person name="Varghese N."/>
            <person name="Submissions S."/>
        </authorList>
    </citation>
    <scope>NUCLEOTIDE SEQUENCE [LARGE SCALE GENOMIC DNA]</scope>
    <source>
        <strain evidence="6">DSM 25329</strain>
    </source>
</reference>
<dbReference type="PANTHER" id="PTHR30632">
    <property type="entry name" value="MOLYBDATE-BINDING PERIPLASMIC PROTEIN"/>
    <property type="match status" value="1"/>
</dbReference>
<keyword evidence="6" id="KW-1185">Reference proteome</keyword>
<evidence type="ECO:0000313" key="5">
    <source>
        <dbReference type="EMBL" id="SDH39548.1"/>
    </source>
</evidence>
<dbReference type="Proteomes" id="UP000198748">
    <property type="component" value="Unassembled WGS sequence"/>
</dbReference>
<evidence type="ECO:0000313" key="6">
    <source>
        <dbReference type="Proteomes" id="UP000198748"/>
    </source>
</evidence>
<dbReference type="SUPFAM" id="SSF53850">
    <property type="entry name" value="Periplasmic binding protein-like II"/>
    <property type="match status" value="1"/>
</dbReference>
<feature type="binding site" evidence="4">
    <location>
        <position position="165"/>
    </location>
    <ligand>
        <name>molybdate</name>
        <dbReference type="ChEBI" id="CHEBI:36264"/>
    </ligand>
</feature>
<dbReference type="Gene3D" id="3.40.190.10">
    <property type="entry name" value="Periplasmic binding protein-like II"/>
    <property type="match status" value="2"/>
</dbReference>
<keyword evidence="2 4" id="KW-0479">Metal-binding</keyword>
<dbReference type="RefSeq" id="WP_090157745.1">
    <property type="nucleotide sequence ID" value="NZ_FNAN01000035.1"/>
</dbReference>